<dbReference type="AlphaFoldDB" id="A0A292YJ49"/>
<dbReference type="InterPro" id="IPR000983">
    <property type="entry name" value="Bac_GSPG_pilin"/>
</dbReference>
<dbReference type="GO" id="GO:0015627">
    <property type="term" value="C:type II protein secretion system complex"/>
    <property type="evidence" value="ECO:0007669"/>
    <property type="project" value="InterPro"/>
</dbReference>
<dbReference type="PRINTS" id="PR00813">
    <property type="entry name" value="BCTERIALGSPG"/>
</dbReference>
<comment type="caution">
    <text evidence="5">The sequence shown here is derived from an EMBL/GenBank/DDBJ whole genome shotgun (WGS) entry which is preliminary data.</text>
</comment>
<organism evidence="5 6">
    <name type="scientific">Effusibacillus lacus</name>
    <dbReference type="NCBI Taxonomy" id="1348429"/>
    <lineage>
        <taxon>Bacteria</taxon>
        <taxon>Bacillati</taxon>
        <taxon>Bacillota</taxon>
        <taxon>Bacilli</taxon>
        <taxon>Bacillales</taxon>
        <taxon>Alicyclobacillaceae</taxon>
        <taxon>Effusibacillus</taxon>
    </lineage>
</organism>
<protein>
    <recommendedName>
        <fullName evidence="7">Prepilin-type N-terminal cleavage/methylation domain-containing protein</fullName>
    </recommendedName>
</protein>
<evidence type="ECO:0008006" key="7">
    <source>
        <dbReference type="Google" id="ProtNLM"/>
    </source>
</evidence>
<dbReference type="SUPFAM" id="SSF54523">
    <property type="entry name" value="Pili subunits"/>
    <property type="match status" value="1"/>
</dbReference>
<evidence type="ECO:0000256" key="3">
    <source>
        <dbReference type="ARBA" id="ARBA00023287"/>
    </source>
</evidence>
<sequence length="148" mass="15903">MQVGMEKIKEEQEKKEKRRKRQAGVTLIELLVVVTILAIVSGIGFTLVGNQIDRSRDSADLANVRSIADAVQRYLLDNPNGTGLPADGASANITSSHVLVTGGYLGQAPANPYGATTQYSIERSGKNIIVRDVDNSPDDDITLNNVLP</sequence>
<dbReference type="InterPro" id="IPR045584">
    <property type="entry name" value="Pilin-like"/>
</dbReference>
<evidence type="ECO:0000313" key="5">
    <source>
        <dbReference type="EMBL" id="GAX88500.1"/>
    </source>
</evidence>
<dbReference type="GO" id="GO:0030420">
    <property type="term" value="P:establishment of competence for transformation"/>
    <property type="evidence" value="ECO:0007669"/>
    <property type="project" value="UniProtKB-KW"/>
</dbReference>
<dbReference type="GO" id="GO:0015628">
    <property type="term" value="P:protein secretion by the type II secretion system"/>
    <property type="evidence" value="ECO:0007669"/>
    <property type="project" value="InterPro"/>
</dbReference>
<dbReference type="GO" id="GO:0009986">
    <property type="term" value="C:cell surface"/>
    <property type="evidence" value="ECO:0007669"/>
    <property type="project" value="UniProtKB-SubCell"/>
</dbReference>
<dbReference type="InterPro" id="IPR012902">
    <property type="entry name" value="N_methyl_site"/>
</dbReference>
<dbReference type="Pfam" id="PF07963">
    <property type="entry name" value="N_methyl"/>
    <property type="match status" value="1"/>
</dbReference>
<proteinExistence type="predicted"/>
<dbReference type="Gene3D" id="3.30.700.10">
    <property type="entry name" value="Glycoprotein, Type 4 Pilin"/>
    <property type="match status" value="1"/>
</dbReference>
<keyword evidence="4" id="KW-0472">Membrane</keyword>
<name>A0A292YJ49_9BACL</name>
<evidence type="ECO:0000256" key="1">
    <source>
        <dbReference type="ARBA" id="ARBA00004241"/>
    </source>
</evidence>
<dbReference type="NCBIfam" id="TIGR02532">
    <property type="entry name" value="IV_pilin_GFxxxE"/>
    <property type="match status" value="1"/>
</dbReference>
<accession>A0A292YJ49</accession>
<reference evidence="6" key="1">
    <citation type="submission" date="2017-07" db="EMBL/GenBank/DDBJ databases">
        <title>Draft genome sequence of Effusibacillus lacus strain skLN1.</title>
        <authorList>
            <person name="Watanabe M."/>
            <person name="Kojima H."/>
            <person name="Fukui M."/>
        </authorList>
    </citation>
    <scope>NUCLEOTIDE SEQUENCE [LARGE SCALE GENOMIC DNA]</scope>
    <source>
        <strain evidence="6">skLN1</strain>
    </source>
</reference>
<dbReference type="Proteomes" id="UP000217785">
    <property type="component" value="Unassembled WGS sequence"/>
</dbReference>
<keyword evidence="4" id="KW-0812">Transmembrane</keyword>
<evidence type="ECO:0000313" key="6">
    <source>
        <dbReference type="Proteomes" id="UP000217785"/>
    </source>
</evidence>
<keyword evidence="2" id="KW-0488">Methylation</keyword>
<keyword evidence="3" id="KW-0178">Competence</keyword>
<feature type="transmembrane region" description="Helical" evidence="4">
    <location>
        <begin position="24"/>
        <end position="48"/>
    </location>
</feature>
<dbReference type="EMBL" id="BDUF01000003">
    <property type="protein sequence ID" value="GAX88500.1"/>
    <property type="molecule type" value="Genomic_DNA"/>
</dbReference>
<evidence type="ECO:0000256" key="2">
    <source>
        <dbReference type="ARBA" id="ARBA00022481"/>
    </source>
</evidence>
<keyword evidence="4" id="KW-1133">Transmembrane helix</keyword>
<keyword evidence="6" id="KW-1185">Reference proteome</keyword>
<comment type="subcellular location">
    <subcellularLocation>
        <location evidence="1">Cell surface</location>
    </subcellularLocation>
</comment>
<evidence type="ECO:0000256" key="4">
    <source>
        <dbReference type="SAM" id="Phobius"/>
    </source>
</evidence>
<gene>
    <name evidence="5" type="ORF">EFBL_0109</name>
</gene>